<protein>
    <recommendedName>
        <fullName evidence="5 9">2-C-methyl-D-erythritol 2,4-cyclodiphosphate synthase</fullName>
        <shortName evidence="9">MECDP-synthase</shortName>
        <shortName evidence="9">MECPP-synthase</shortName>
        <shortName evidence="9">MECPS</shortName>
        <ecNumber evidence="5 9">4.6.1.12</ecNumber>
    </recommendedName>
</protein>
<evidence type="ECO:0000256" key="3">
    <source>
        <dbReference type="ARBA" id="ARBA00008480"/>
    </source>
</evidence>
<feature type="site" description="Transition state stabilizer" evidence="9">
    <location>
        <position position="135"/>
    </location>
</feature>
<dbReference type="PROSITE" id="PS01350">
    <property type="entry name" value="ISPF"/>
    <property type="match status" value="1"/>
</dbReference>
<dbReference type="UniPathway" id="UPA00056">
    <property type="reaction ID" value="UER00095"/>
</dbReference>
<dbReference type="GO" id="GO:0016114">
    <property type="term" value="P:terpenoid biosynthetic process"/>
    <property type="evidence" value="ECO:0007669"/>
    <property type="project" value="InterPro"/>
</dbReference>
<feature type="binding site" evidence="9">
    <location>
        <position position="144"/>
    </location>
    <ligand>
        <name>4-CDP-2-C-methyl-D-erythritol 2-phosphate</name>
        <dbReference type="ChEBI" id="CHEBI:57919"/>
    </ligand>
</feature>
<evidence type="ECO:0000256" key="7">
    <source>
        <dbReference type="ARBA" id="ARBA00023229"/>
    </source>
</evidence>
<dbReference type="InterPro" id="IPR036571">
    <property type="entry name" value="MECDP_synthase_sf"/>
</dbReference>
<evidence type="ECO:0000256" key="2">
    <source>
        <dbReference type="ARBA" id="ARBA00004709"/>
    </source>
</evidence>
<evidence type="ECO:0000256" key="1">
    <source>
        <dbReference type="ARBA" id="ARBA00000200"/>
    </source>
</evidence>
<evidence type="ECO:0000256" key="5">
    <source>
        <dbReference type="ARBA" id="ARBA00012579"/>
    </source>
</evidence>
<dbReference type="GO" id="GO:0019288">
    <property type="term" value="P:isopentenyl diphosphate biosynthetic process, methylerythritol 4-phosphate pathway"/>
    <property type="evidence" value="ECO:0007669"/>
    <property type="project" value="UniProtKB-UniRule"/>
</dbReference>
<keyword evidence="6 9" id="KW-0479">Metal-binding</keyword>
<dbReference type="KEGG" id="micc:AUP74_02037"/>
<dbReference type="InterPro" id="IPR003526">
    <property type="entry name" value="MECDP_synthase"/>
</dbReference>
<feature type="binding site" evidence="9">
    <location>
        <position position="10"/>
    </location>
    <ligand>
        <name>a divalent metal cation</name>
        <dbReference type="ChEBI" id="CHEBI:60240"/>
    </ligand>
</feature>
<dbReference type="EMBL" id="CP014143">
    <property type="protein sequence ID" value="AOS97467.1"/>
    <property type="molecule type" value="Genomic_DNA"/>
</dbReference>
<feature type="binding site" evidence="9">
    <location>
        <position position="12"/>
    </location>
    <ligand>
        <name>a divalent metal cation</name>
        <dbReference type="ChEBI" id="CHEBI:60240"/>
    </ligand>
</feature>
<dbReference type="Pfam" id="PF02542">
    <property type="entry name" value="YgbB"/>
    <property type="match status" value="1"/>
</dbReference>
<feature type="binding site" evidence="9">
    <location>
        <begin position="10"/>
        <end position="12"/>
    </location>
    <ligand>
        <name>4-CDP-2-C-methyl-D-erythritol 2-phosphate</name>
        <dbReference type="ChEBI" id="CHEBI:57919"/>
    </ligand>
</feature>
<evidence type="ECO:0000259" key="11">
    <source>
        <dbReference type="Pfam" id="PF02542"/>
    </source>
</evidence>
<dbReference type="STRING" id="1769779.AUP74_02037"/>
<dbReference type="PANTHER" id="PTHR43181">
    <property type="entry name" value="2-C-METHYL-D-ERYTHRITOL 2,4-CYCLODIPHOSPHATE SYNTHASE, CHLOROPLASTIC"/>
    <property type="match status" value="1"/>
</dbReference>
<keyword evidence="8 9" id="KW-0456">Lyase</keyword>
<evidence type="ECO:0000313" key="13">
    <source>
        <dbReference type="Proteomes" id="UP000095672"/>
    </source>
</evidence>
<dbReference type="SUPFAM" id="SSF69765">
    <property type="entry name" value="IpsF-like"/>
    <property type="match status" value="1"/>
</dbReference>
<gene>
    <name evidence="9 12" type="primary">ispF</name>
    <name evidence="12" type="ORF">AUP74_02037</name>
</gene>
<reference evidence="13" key="1">
    <citation type="submission" date="2016-01" db="EMBL/GenBank/DDBJ databases">
        <title>Complete genome sequence of Microbulbifer sp. CCB-MM1, a halophile isolated from Matang Mangrove Forest, Perak.</title>
        <authorList>
            <person name="Moh T.H."/>
            <person name="Dinesh B."/>
            <person name="Lau N.-S."/>
            <person name="Go F."/>
            <person name="Alexander Chong S.-C."/>
        </authorList>
    </citation>
    <scope>NUCLEOTIDE SEQUENCE [LARGE SCALE GENOMIC DNA]</scope>
    <source>
        <strain evidence="13">CCB-MM1</strain>
    </source>
</reference>
<evidence type="ECO:0000256" key="10">
    <source>
        <dbReference type="RuleBase" id="RU004395"/>
    </source>
</evidence>
<comment type="pathway">
    <text evidence="2 9">Isoprenoid biosynthesis; isopentenyl diphosphate biosynthesis via DXP pathway; isopentenyl diphosphate from 1-deoxy-D-xylulose 5-phosphate: step 4/6.</text>
</comment>
<dbReference type="HAMAP" id="MF_00107">
    <property type="entry name" value="IspF"/>
    <property type="match status" value="1"/>
</dbReference>
<keyword evidence="7 9" id="KW-0414">Isoprene biosynthesis</keyword>
<feature type="binding site" evidence="9">
    <location>
        <begin position="134"/>
        <end position="137"/>
    </location>
    <ligand>
        <name>4-CDP-2-C-methyl-D-erythritol 2-phosphate</name>
        <dbReference type="ChEBI" id="CHEBI:57919"/>
    </ligand>
</feature>
<dbReference type="EC" id="4.6.1.12" evidence="5 9"/>
<dbReference type="Gene3D" id="3.30.1330.50">
    <property type="entry name" value="2-C-methyl-D-erythritol 2,4-cyclodiphosphate synthase"/>
    <property type="match status" value="1"/>
</dbReference>
<dbReference type="CDD" id="cd00554">
    <property type="entry name" value="MECDP_synthase"/>
    <property type="match status" value="1"/>
</dbReference>
<dbReference type="GO" id="GO:0046872">
    <property type="term" value="F:metal ion binding"/>
    <property type="evidence" value="ECO:0007669"/>
    <property type="project" value="UniProtKB-KW"/>
</dbReference>
<feature type="site" description="Transition state stabilizer" evidence="9">
    <location>
        <position position="36"/>
    </location>
</feature>
<comment type="subunit">
    <text evidence="4 9">Homotrimer.</text>
</comment>
<organism evidence="12 13">
    <name type="scientific">Microbulbifer aggregans</name>
    <dbReference type="NCBI Taxonomy" id="1769779"/>
    <lineage>
        <taxon>Bacteria</taxon>
        <taxon>Pseudomonadati</taxon>
        <taxon>Pseudomonadota</taxon>
        <taxon>Gammaproteobacteria</taxon>
        <taxon>Cellvibrionales</taxon>
        <taxon>Microbulbiferaceae</taxon>
        <taxon>Microbulbifer</taxon>
    </lineage>
</organism>
<dbReference type="AlphaFoldDB" id="A0A1C9W8H6"/>
<comment type="catalytic activity">
    <reaction evidence="1 9 10">
        <text>4-CDP-2-C-methyl-D-erythritol 2-phosphate = 2-C-methyl-D-erythritol 2,4-cyclic diphosphate + CMP</text>
        <dbReference type="Rhea" id="RHEA:23864"/>
        <dbReference type="ChEBI" id="CHEBI:57919"/>
        <dbReference type="ChEBI" id="CHEBI:58483"/>
        <dbReference type="ChEBI" id="CHEBI:60377"/>
        <dbReference type="EC" id="4.6.1.12"/>
    </reaction>
</comment>
<comment type="similarity">
    <text evidence="3 9 10">Belongs to the IspF family.</text>
</comment>
<evidence type="ECO:0000256" key="6">
    <source>
        <dbReference type="ARBA" id="ARBA00022723"/>
    </source>
</evidence>
<evidence type="ECO:0000313" key="12">
    <source>
        <dbReference type="EMBL" id="AOS97467.1"/>
    </source>
</evidence>
<dbReference type="GO" id="GO:0008685">
    <property type="term" value="F:2-C-methyl-D-erythritol 2,4-cyclodiphosphate synthase activity"/>
    <property type="evidence" value="ECO:0007669"/>
    <property type="project" value="UniProtKB-UniRule"/>
</dbReference>
<dbReference type="FunFam" id="3.30.1330.50:FF:000001">
    <property type="entry name" value="2-C-methyl-D-erythritol 2,4-cyclodiphosphate synthase"/>
    <property type="match status" value="1"/>
</dbReference>
<comment type="function">
    <text evidence="9">Involved in the biosynthesis of isopentenyl diphosphate (IPP) and dimethylallyl diphosphate (DMAPP), two major building blocks of isoprenoid compounds. Catalyzes the conversion of 4-diphosphocytidyl-2-C-methyl-D-erythritol 2-phosphate (CDP-ME2P) to 2-C-methyl-D-erythritol 2,4-cyclodiphosphate (ME-CPP) with a corresponding release of cytidine 5-monophosphate (CMP).</text>
</comment>
<name>A0A1C9W8H6_9GAMM</name>
<dbReference type="InterPro" id="IPR020555">
    <property type="entry name" value="MECDP_synthase_CS"/>
</dbReference>
<accession>A0A1C9W8H6</accession>
<feature type="binding site" evidence="9">
    <location>
        <begin position="58"/>
        <end position="60"/>
    </location>
    <ligand>
        <name>4-CDP-2-C-methyl-D-erythritol 2-phosphate</name>
        <dbReference type="ChEBI" id="CHEBI:57919"/>
    </ligand>
</feature>
<dbReference type="NCBIfam" id="TIGR00151">
    <property type="entry name" value="ispF"/>
    <property type="match status" value="1"/>
</dbReference>
<feature type="domain" description="2-C-methyl-D-erythritol 2,4-cyclodiphosphate synthase" evidence="11">
    <location>
        <begin position="3"/>
        <end position="156"/>
    </location>
</feature>
<feature type="binding site" evidence="9">
    <location>
        <begin position="63"/>
        <end position="67"/>
    </location>
    <ligand>
        <name>4-CDP-2-C-methyl-D-erythritol 2-phosphate</name>
        <dbReference type="ChEBI" id="CHEBI:57919"/>
    </ligand>
</feature>
<keyword evidence="13" id="KW-1185">Reference proteome</keyword>
<proteinExistence type="inferred from homology"/>
<evidence type="ECO:0000256" key="8">
    <source>
        <dbReference type="ARBA" id="ARBA00023239"/>
    </source>
</evidence>
<feature type="binding site" evidence="9">
    <location>
        <position position="44"/>
    </location>
    <ligand>
        <name>a divalent metal cation</name>
        <dbReference type="ChEBI" id="CHEBI:60240"/>
    </ligand>
</feature>
<evidence type="ECO:0000256" key="4">
    <source>
        <dbReference type="ARBA" id="ARBA00011233"/>
    </source>
</evidence>
<sequence>MSMRIGQGFDVHAFCEGDHVILGGVKIPHGQGLKAHSDGDVLLHALADALLGALALGDIGHHFPDNDPVYSGADSRQLLRHVLGLIRARGYRLVNADCTLIAQAPKMAPHIQDMRANIAADCDLDIDAVSVKATTTERLGFTGRGEGIAAQATVLLAVHRGNSDS</sequence>
<dbReference type="Proteomes" id="UP000095672">
    <property type="component" value="Chromosome"/>
</dbReference>
<feature type="binding site" evidence="9">
    <location>
        <begin position="36"/>
        <end position="37"/>
    </location>
    <ligand>
        <name>4-CDP-2-C-methyl-D-erythritol 2-phosphate</name>
        <dbReference type="ChEBI" id="CHEBI:57919"/>
    </ligand>
</feature>
<dbReference type="PATRIC" id="fig|1769779.3.peg.2045"/>
<feature type="binding site" evidence="9">
    <location>
        <position position="141"/>
    </location>
    <ligand>
        <name>4-CDP-2-C-methyl-D-erythritol 2-phosphate</name>
        <dbReference type="ChEBI" id="CHEBI:57919"/>
    </ligand>
</feature>
<evidence type="ECO:0000256" key="9">
    <source>
        <dbReference type="HAMAP-Rule" id="MF_00107"/>
    </source>
</evidence>
<dbReference type="PANTHER" id="PTHR43181:SF1">
    <property type="entry name" value="2-C-METHYL-D-ERYTHRITOL 2,4-CYCLODIPHOSPHATE SYNTHASE, CHLOROPLASTIC"/>
    <property type="match status" value="1"/>
</dbReference>
<comment type="cofactor">
    <cofactor evidence="9">
        <name>a divalent metal cation</name>
        <dbReference type="ChEBI" id="CHEBI:60240"/>
    </cofactor>
    <text evidence="9">Binds 1 divalent metal cation per subunit.</text>
</comment>
<feature type="binding site" evidence="9">
    <location>
        <begin position="102"/>
        <end position="108"/>
    </location>
    <ligand>
        <name>4-CDP-2-C-methyl-D-erythritol 2-phosphate</name>
        <dbReference type="ChEBI" id="CHEBI:57919"/>
    </ligand>
</feature>